<reference evidence="2" key="1">
    <citation type="journal article" date="2019" name="Int. J. Syst. Evol. Microbiol.">
        <title>The Global Catalogue of Microorganisms (GCM) 10K type strain sequencing project: providing services to taxonomists for standard genome sequencing and annotation.</title>
        <authorList>
            <consortium name="The Broad Institute Genomics Platform"/>
            <consortium name="The Broad Institute Genome Sequencing Center for Infectious Disease"/>
            <person name="Wu L."/>
            <person name="Ma J."/>
        </authorList>
    </citation>
    <scope>NUCLEOTIDE SEQUENCE [LARGE SCALE GENOMIC DNA]</scope>
    <source>
        <strain evidence="2">JCM 17933</strain>
    </source>
</reference>
<dbReference type="EMBL" id="BAABHF010000043">
    <property type="protein sequence ID" value="GAA4509086.1"/>
    <property type="molecule type" value="Genomic_DNA"/>
</dbReference>
<sequence length="212" mass="22868">MKRRWSIPLTLVLAGAAVGLQAGHWSYERAYGPFVRNGELGRTVTEPRFTVQVEQVVTARTIRVPEGPYGAKPQIIPANGVFVVVIATVAARRSPEFVAAARLDTRYGHYYPTDKLGSSGLLGPPVTTLGFVRLQPGMPRRGCYVFDVPPGALEGARFALSDRDTEEAAFGHYRDDPVRFSAEVHVDLGISAGDAAELTRTAATGYGLPEPS</sequence>
<organism evidence="1 2">
    <name type="scientific">Actinoallomurus oryzae</name>
    <dbReference type="NCBI Taxonomy" id="502180"/>
    <lineage>
        <taxon>Bacteria</taxon>
        <taxon>Bacillati</taxon>
        <taxon>Actinomycetota</taxon>
        <taxon>Actinomycetes</taxon>
        <taxon>Streptosporangiales</taxon>
        <taxon>Thermomonosporaceae</taxon>
        <taxon>Actinoallomurus</taxon>
    </lineage>
</organism>
<gene>
    <name evidence="1" type="ORF">GCM10023191_069750</name>
</gene>
<dbReference type="Proteomes" id="UP001500503">
    <property type="component" value="Unassembled WGS sequence"/>
</dbReference>
<comment type="caution">
    <text evidence="1">The sequence shown here is derived from an EMBL/GenBank/DDBJ whole genome shotgun (WGS) entry which is preliminary data.</text>
</comment>
<accession>A0ABP8QT00</accession>
<name>A0ABP8QT00_9ACTN</name>
<evidence type="ECO:0000313" key="2">
    <source>
        <dbReference type="Proteomes" id="UP001500503"/>
    </source>
</evidence>
<evidence type="ECO:0000313" key="1">
    <source>
        <dbReference type="EMBL" id="GAA4509086.1"/>
    </source>
</evidence>
<dbReference type="RefSeq" id="WP_345471170.1">
    <property type="nucleotide sequence ID" value="NZ_BAABHF010000043.1"/>
</dbReference>
<proteinExistence type="predicted"/>
<keyword evidence="2" id="KW-1185">Reference proteome</keyword>
<protein>
    <submittedName>
        <fullName evidence="1">Uncharacterized protein</fullName>
    </submittedName>
</protein>